<comment type="caution">
    <text evidence="4">The sequence shown here is derived from an EMBL/GenBank/DDBJ whole genome shotgun (WGS) entry which is preliminary data.</text>
</comment>
<dbReference type="Proteomes" id="UP000288079">
    <property type="component" value="Unassembled WGS sequence"/>
</dbReference>
<dbReference type="PROSITE" id="PS50902">
    <property type="entry name" value="FLAVODOXIN_LIKE"/>
    <property type="match status" value="1"/>
</dbReference>
<evidence type="ECO:0000256" key="1">
    <source>
        <dbReference type="ARBA" id="ARBA00001917"/>
    </source>
</evidence>
<protein>
    <submittedName>
        <fullName evidence="4">Flavodoxin</fullName>
    </submittedName>
</protein>
<dbReference type="InterPro" id="IPR008254">
    <property type="entry name" value="Flavodoxin/NO_synth"/>
</dbReference>
<dbReference type="PANTHER" id="PTHR39201">
    <property type="entry name" value="EXPORTED PROTEIN-RELATED"/>
    <property type="match status" value="1"/>
</dbReference>
<evidence type="ECO:0000313" key="4">
    <source>
        <dbReference type="EMBL" id="GCB33849.1"/>
    </source>
</evidence>
<proteinExistence type="predicted"/>
<evidence type="ECO:0000313" key="5">
    <source>
        <dbReference type="Proteomes" id="UP000288079"/>
    </source>
</evidence>
<evidence type="ECO:0000256" key="2">
    <source>
        <dbReference type="SAM" id="SignalP"/>
    </source>
</evidence>
<sequence>MHILKNILAIATVIAISCSNMVQAQTKTSDNIKSVIVYFTHSGNTELAAKQIAEVTEAKMIRLLPEQSYSSEDVDWTNEQSRCTQEHLNQSLRPAIKPVDIDFAKADTVFIGFPIWWHEEPAVIRTFLDNYGEQLKGKVILPFCTSYESPMSEADATLKKGYPALKIRKGLRLPAKPEEIKKWIKQ</sequence>
<dbReference type="EMBL" id="BHWB01000002">
    <property type="protein sequence ID" value="GCB33849.1"/>
    <property type="molecule type" value="Genomic_DNA"/>
</dbReference>
<dbReference type="AlphaFoldDB" id="A0A401LQT1"/>
<feature type="domain" description="Flavodoxin-like" evidence="3">
    <location>
        <begin position="34"/>
        <end position="186"/>
    </location>
</feature>
<dbReference type="OrthoDB" id="9806505at2"/>
<dbReference type="GO" id="GO:0010181">
    <property type="term" value="F:FMN binding"/>
    <property type="evidence" value="ECO:0007669"/>
    <property type="project" value="InterPro"/>
</dbReference>
<feature type="chain" id="PRO_5019543772" evidence="2">
    <location>
        <begin position="25"/>
        <end position="186"/>
    </location>
</feature>
<keyword evidence="2" id="KW-0732">Signal</keyword>
<accession>A0A401LQT1</accession>
<evidence type="ECO:0000259" key="3">
    <source>
        <dbReference type="PROSITE" id="PS50902"/>
    </source>
</evidence>
<organism evidence="4 5">
    <name type="scientific">Bacteroides faecalis</name>
    <dbReference type="NCBI Taxonomy" id="2447885"/>
    <lineage>
        <taxon>Bacteria</taxon>
        <taxon>Pseudomonadati</taxon>
        <taxon>Bacteroidota</taxon>
        <taxon>Bacteroidia</taxon>
        <taxon>Bacteroidales</taxon>
        <taxon>Bacteroidaceae</taxon>
        <taxon>Bacteroides</taxon>
    </lineage>
</organism>
<dbReference type="SUPFAM" id="SSF52218">
    <property type="entry name" value="Flavoproteins"/>
    <property type="match status" value="1"/>
</dbReference>
<gene>
    <name evidence="4" type="ORF">KGMB02408_07940</name>
</gene>
<reference evidence="4 5" key="1">
    <citation type="submission" date="2018-10" db="EMBL/GenBank/DDBJ databases">
        <title>Draft Genome Sequence of Bacteroides sp. KCTC 15687.</title>
        <authorList>
            <person name="Yu S.Y."/>
            <person name="Kim J.S."/>
            <person name="Oh B.S."/>
            <person name="Park S.H."/>
            <person name="Kang S.W."/>
            <person name="Park J.E."/>
            <person name="Choi S.H."/>
            <person name="Han K.I."/>
            <person name="Lee K.C."/>
            <person name="Eom M.K."/>
            <person name="Suh M.K."/>
            <person name="Lee D.H."/>
            <person name="Yoon H."/>
            <person name="Kim B."/>
            <person name="Yang S.J."/>
            <person name="Lee J.S."/>
            <person name="Lee J.H."/>
        </authorList>
    </citation>
    <scope>NUCLEOTIDE SEQUENCE [LARGE SCALE GENOMIC DNA]</scope>
    <source>
        <strain evidence="4 5">KCTC 15687</strain>
    </source>
</reference>
<dbReference type="Gene3D" id="3.40.50.360">
    <property type="match status" value="1"/>
</dbReference>
<keyword evidence="5" id="KW-1185">Reference proteome</keyword>
<feature type="signal peptide" evidence="2">
    <location>
        <begin position="1"/>
        <end position="24"/>
    </location>
</feature>
<dbReference type="InterPro" id="IPR029039">
    <property type="entry name" value="Flavoprotein-like_sf"/>
</dbReference>
<dbReference type="InterPro" id="IPR001226">
    <property type="entry name" value="Flavodoxin_CS"/>
</dbReference>
<dbReference type="GO" id="GO:0009055">
    <property type="term" value="F:electron transfer activity"/>
    <property type="evidence" value="ECO:0007669"/>
    <property type="project" value="InterPro"/>
</dbReference>
<dbReference type="PANTHER" id="PTHR39201:SF1">
    <property type="entry name" value="FLAVODOXIN-LIKE DOMAIN-CONTAINING PROTEIN"/>
    <property type="match status" value="1"/>
</dbReference>
<dbReference type="PROSITE" id="PS51257">
    <property type="entry name" value="PROKAR_LIPOPROTEIN"/>
    <property type="match status" value="1"/>
</dbReference>
<comment type="cofactor">
    <cofactor evidence="1">
        <name>FMN</name>
        <dbReference type="ChEBI" id="CHEBI:58210"/>
    </cofactor>
</comment>
<dbReference type="PROSITE" id="PS00201">
    <property type="entry name" value="FLAVODOXIN"/>
    <property type="match status" value="1"/>
</dbReference>
<name>A0A401LQT1_9BACE</name>
<dbReference type="Pfam" id="PF12682">
    <property type="entry name" value="Flavodoxin_4"/>
    <property type="match status" value="1"/>
</dbReference>